<feature type="transmembrane region" description="Helical" evidence="5">
    <location>
        <begin position="197"/>
        <end position="219"/>
    </location>
</feature>
<keyword evidence="8" id="KW-1185">Reference proteome</keyword>
<keyword evidence="2 5" id="KW-0812">Transmembrane</keyword>
<dbReference type="Gene3D" id="1.20.1420.30">
    <property type="entry name" value="NCX, central ion-binding region"/>
    <property type="match status" value="1"/>
</dbReference>
<dbReference type="EMBL" id="BMLS01000002">
    <property type="protein sequence ID" value="GGO68976.1"/>
    <property type="molecule type" value="Genomic_DNA"/>
</dbReference>
<feature type="transmembrane region" description="Helical" evidence="5">
    <location>
        <begin position="129"/>
        <end position="148"/>
    </location>
</feature>
<evidence type="ECO:0000256" key="5">
    <source>
        <dbReference type="SAM" id="Phobius"/>
    </source>
</evidence>
<keyword evidence="3 5" id="KW-1133">Transmembrane helix</keyword>
<comment type="caution">
    <text evidence="7">The sequence shown here is derived from an EMBL/GenBank/DDBJ whole genome shotgun (WGS) entry which is preliminary data.</text>
</comment>
<dbReference type="InterPro" id="IPR004481">
    <property type="entry name" value="K/Na/Ca-exchanger"/>
</dbReference>
<evidence type="ECO:0000313" key="8">
    <source>
        <dbReference type="Proteomes" id="UP000606935"/>
    </source>
</evidence>
<name>A0A917YXW8_9ALTE</name>
<dbReference type="InterPro" id="IPR004837">
    <property type="entry name" value="NaCa_Exmemb"/>
</dbReference>
<dbReference type="GO" id="GO:0008273">
    <property type="term" value="F:calcium, potassium:sodium antiporter activity"/>
    <property type="evidence" value="ECO:0007669"/>
    <property type="project" value="TreeGrafter"/>
</dbReference>
<feature type="transmembrane region" description="Helical" evidence="5">
    <location>
        <begin position="38"/>
        <end position="62"/>
    </location>
</feature>
<feature type="transmembrane region" description="Helical" evidence="5">
    <location>
        <begin position="69"/>
        <end position="91"/>
    </location>
</feature>
<feature type="transmembrane region" description="Helical" evidence="5">
    <location>
        <begin position="168"/>
        <end position="185"/>
    </location>
</feature>
<evidence type="ECO:0000256" key="4">
    <source>
        <dbReference type="ARBA" id="ARBA00023136"/>
    </source>
</evidence>
<reference evidence="7" key="1">
    <citation type="journal article" date="2014" name="Int. J. Syst. Evol. Microbiol.">
        <title>Complete genome sequence of Corynebacterium casei LMG S-19264T (=DSM 44701T), isolated from a smear-ripened cheese.</title>
        <authorList>
            <consortium name="US DOE Joint Genome Institute (JGI-PGF)"/>
            <person name="Walter F."/>
            <person name="Albersmeier A."/>
            <person name="Kalinowski J."/>
            <person name="Ruckert C."/>
        </authorList>
    </citation>
    <scope>NUCLEOTIDE SEQUENCE</scope>
    <source>
        <strain evidence="7">CGMCC 1.7086</strain>
    </source>
</reference>
<dbReference type="Pfam" id="PF01699">
    <property type="entry name" value="Na_Ca_ex"/>
    <property type="match status" value="2"/>
</dbReference>
<dbReference type="GO" id="GO:0006874">
    <property type="term" value="P:intracellular calcium ion homeostasis"/>
    <property type="evidence" value="ECO:0007669"/>
    <property type="project" value="TreeGrafter"/>
</dbReference>
<dbReference type="GO" id="GO:0005262">
    <property type="term" value="F:calcium channel activity"/>
    <property type="evidence" value="ECO:0007669"/>
    <property type="project" value="TreeGrafter"/>
</dbReference>
<proteinExistence type="predicted"/>
<keyword evidence="4 5" id="KW-0472">Membrane</keyword>
<feature type="domain" description="Sodium/calcium exchanger membrane region" evidence="6">
    <location>
        <begin position="172"/>
        <end position="312"/>
    </location>
</feature>
<dbReference type="Proteomes" id="UP000606935">
    <property type="component" value="Unassembled WGS sequence"/>
</dbReference>
<evidence type="ECO:0000256" key="2">
    <source>
        <dbReference type="ARBA" id="ARBA00022692"/>
    </source>
</evidence>
<dbReference type="InterPro" id="IPR044880">
    <property type="entry name" value="NCX_ion-bd_dom_sf"/>
</dbReference>
<dbReference type="NCBIfam" id="TIGR00367">
    <property type="entry name" value="calcium/sodium antiporter"/>
    <property type="match status" value="1"/>
</dbReference>
<evidence type="ECO:0000259" key="6">
    <source>
        <dbReference type="Pfam" id="PF01699"/>
    </source>
</evidence>
<dbReference type="PANTHER" id="PTHR10846">
    <property type="entry name" value="SODIUM/POTASSIUM/CALCIUM EXCHANGER"/>
    <property type="match status" value="1"/>
</dbReference>
<comment type="subcellular location">
    <subcellularLocation>
        <location evidence="1">Membrane</location>
        <topology evidence="1">Multi-pass membrane protein</topology>
    </subcellularLocation>
</comment>
<accession>A0A917YXW8</accession>
<gene>
    <name evidence="7" type="ORF">GCM10010982_19170</name>
</gene>
<dbReference type="PANTHER" id="PTHR10846:SF8">
    <property type="entry name" value="INNER MEMBRANE PROTEIN YRBG"/>
    <property type="match status" value="1"/>
</dbReference>
<sequence>MITQCLIFLAGLIVLSWSADRFIQGASAISGYFGVPPLFIGLTIVAMGSSAPEIMVSISAALAGNRDTAVGNAIGSNIANIGLVLGAVALLKPLQVASGTLRREMPMVLLVSLLAAYLMWDGRLGHREGLLLLVLFFLVIGLLAWLALRSEKSDPLSKELRAELPNIPVTKALLWLLMGMLLLPLSAHMMVDSATHIARYFGISDLVIGLTIVAIGTSLPELAASISGILKKEDDLALGNILGSNIFNILAVLSVPGLLAPGNIDPQAMQRDMPVMLVLTLLLILFCFAIKERRRIERWQGGLLLACYLAYQTSLFQP</sequence>
<reference evidence="7" key="2">
    <citation type="submission" date="2020-09" db="EMBL/GenBank/DDBJ databases">
        <authorList>
            <person name="Sun Q."/>
            <person name="Zhou Y."/>
        </authorList>
    </citation>
    <scope>NUCLEOTIDE SEQUENCE</scope>
    <source>
        <strain evidence="7">CGMCC 1.7086</strain>
    </source>
</reference>
<protein>
    <submittedName>
        <fullName evidence="7">Sodium:calcium antiporter</fullName>
    </submittedName>
</protein>
<feature type="transmembrane region" description="Helical" evidence="5">
    <location>
        <begin position="273"/>
        <end position="290"/>
    </location>
</feature>
<evidence type="ECO:0000313" key="7">
    <source>
        <dbReference type="EMBL" id="GGO68976.1"/>
    </source>
</evidence>
<dbReference type="AlphaFoldDB" id="A0A917YXW8"/>
<organism evidence="7 8">
    <name type="scientific">Bowmanella pacifica</name>
    <dbReference type="NCBI Taxonomy" id="502051"/>
    <lineage>
        <taxon>Bacteria</taxon>
        <taxon>Pseudomonadati</taxon>
        <taxon>Pseudomonadota</taxon>
        <taxon>Gammaproteobacteria</taxon>
        <taxon>Alteromonadales</taxon>
        <taxon>Alteromonadaceae</taxon>
        <taxon>Bowmanella</taxon>
    </lineage>
</organism>
<feature type="domain" description="Sodium/calcium exchanger membrane region" evidence="6">
    <location>
        <begin position="6"/>
        <end position="143"/>
    </location>
</feature>
<dbReference type="GO" id="GO:0005886">
    <property type="term" value="C:plasma membrane"/>
    <property type="evidence" value="ECO:0007669"/>
    <property type="project" value="TreeGrafter"/>
</dbReference>
<evidence type="ECO:0000256" key="1">
    <source>
        <dbReference type="ARBA" id="ARBA00004141"/>
    </source>
</evidence>
<dbReference type="RefSeq" id="WP_188693770.1">
    <property type="nucleotide sequence ID" value="NZ_BMLS01000002.1"/>
</dbReference>
<evidence type="ECO:0000256" key="3">
    <source>
        <dbReference type="ARBA" id="ARBA00022989"/>
    </source>
</evidence>